<keyword evidence="4" id="KW-1185">Reference proteome</keyword>
<organism evidence="3 4">
    <name type="scientific">Pantoea anthophila</name>
    <dbReference type="NCBI Taxonomy" id="470931"/>
    <lineage>
        <taxon>Bacteria</taxon>
        <taxon>Pseudomonadati</taxon>
        <taxon>Pseudomonadota</taxon>
        <taxon>Gammaproteobacteria</taxon>
        <taxon>Enterobacterales</taxon>
        <taxon>Erwiniaceae</taxon>
        <taxon>Pantoea</taxon>
    </lineage>
</organism>
<accession>A0ABY2Z5J5</accession>
<feature type="domain" description="Metallo-beta-lactamase" evidence="2">
    <location>
        <begin position="19"/>
        <end position="223"/>
    </location>
</feature>
<dbReference type="Gene3D" id="3.60.15.10">
    <property type="entry name" value="Ribonuclease Z/Hydroxyacylglutathione hydrolase-like"/>
    <property type="match status" value="1"/>
</dbReference>
<gene>
    <name evidence="3" type="ORF">FJW00_14915</name>
</gene>
<dbReference type="SUPFAM" id="SSF56281">
    <property type="entry name" value="Metallo-hydrolase/oxidoreductase"/>
    <property type="match status" value="1"/>
</dbReference>
<dbReference type="PANTHER" id="PTHR43546:SF9">
    <property type="entry name" value="L-ASCORBATE-6-PHOSPHATE LACTONASE ULAG-RELATED"/>
    <property type="match status" value="1"/>
</dbReference>
<sequence length="261" mass="28693">MKITQVRNATLIVEYAGVRFLIDPYLAEKEAYPGFEGTFNSQLRNPRVSLNTPLKTILDVDAVIVTHTHNGNPHGDHWDTAAAKLVPKNLPLYAQNEADAARIREQGFRNVQVLTRDTQFRGVALSWTPGRHGTEEAEKLGAHALGDVCGIVFRKQGEKTLYLTGDTRWNSYVIHSLKTYRPDVIVMNAGFAIVPGIGGIIMGCEDVSEVAHAAPGATLIASHLEAVNHATVTRKELRQYADIIGFSERLLIPDDGESLEV</sequence>
<proteinExistence type="predicted"/>
<dbReference type="Pfam" id="PF12706">
    <property type="entry name" value="Lactamase_B_2"/>
    <property type="match status" value="1"/>
</dbReference>
<dbReference type="InterPro" id="IPR050114">
    <property type="entry name" value="UPF0173_UPF0282_UlaG_hydrolase"/>
</dbReference>
<dbReference type="EMBL" id="VHIZ01000051">
    <property type="protein sequence ID" value="TPV23715.1"/>
    <property type="molecule type" value="Genomic_DNA"/>
</dbReference>
<protein>
    <submittedName>
        <fullName evidence="3">MBL fold metallo-hydrolase</fullName>
    </submittedName>
</protein>
<evidence type="ECO:0000259" key="2">
    <source>
        <dbReference type="Pfam" id="PF12706"/>
    </source>
</evidence>
<evidence type="ECO:0000313" key="4">
    <source>
        <dbReference type="Proteomes" id="UP000316142"/>
    </source>
</evidence>
<keyword evidence="1" id="KW-0378">Hydrolase</keyword>
<evidence type="ECO:0000313" key="3">
    <source>
        <dbReference type="EMBL" id="TPV23715.1"/>
    </source>
</evidence>
<reference evidence="3 4" key="1">
    <citation type="submission" date="2019-06" db="EMBL/GenBank/DDBJ databases">
        <title>Taxogenomics and systematics of the genus Pantoea.</title>
        <authorList>
            <person name="Tambong J.T."/>
        </authorList>
    </citation>
    <scope>NUCLEOTIDE SEQUENCE [LARGE SCALE GENOMIC DNA]</scope>
    <source>
        <strain evidence="3 4">LMG 2558</strain>
    </source>
</reference>
<dbReference type="PANTHER" id="PTHR43546">
    <property type="entry name" value="UPF0173 METAL-DEPENDENT HYDROLASE MJ1163-RELATED"/>
    <property type="match status" value="1"/>
</dbReference>
<name>A0ABY2Z5J5_9GAMM</name>
<evidence type="ECO:0000256" key="1">
    <source>
        <dbReference type="ARBA" id="ARBA00022801"/>
    </source>
</evidence>
<dbReference type="InterPro" id="IPR036866">
    <property type="entry name" value="RibonucZ/Hydroxyglut_hydro"/>
</dbReference>
<comment type="caution">
    <text evidence="3">The sequence shown here is derived from an EMBL/GenBank/DDBJ whole genome shotgun (WGS) entry which is preliminary data.</text>
</comment>
<dbReference type="Proteomes" id="UP000316142">
    <property type="component" value="Unassembled WGS sequence"/>
</dbReference>
<dbReference type="InterPro" id="IPR001279">
    <property type="entry name" value="Metallo-B-lactamas"/>
</dbReference>